<dbReference type="EMBL" id="JAVLVT010000001">
    <property type="protein sequence ID" value="MDS1269413.1"/>
    <property type="molecule type" value="Genomic_DNA"/>
</dbReference>
<comment type="caution">
    <text evidence="3">The sequence shown here is derived from an EMBL/GenBank/DDBJ whole genome shotgun (WGS) entry which is preliminary data.</text>
</comment>
<evidence type="ECO:0000259" key="2">
    <source>
        <dbReference type="Pfam" id="PF08241"/>
    </source>
</evidence>
<dbReference type="Pfam" id="PF08241">
    <property type="entry name" value="Methyltransf_11"/>
    <property type="match status" value="1"/>
</dbReference>
<dbReference type="GO" id="GO:0008168">
    <property type="term" value="F:methyltransferase activity"/>
    <property type="evidence" value="ECO:0007669"/>
    <property type="project" value="UniProtKB-KW"/>
</dbReference>
<dbReference type="Gene3D" id="3.40.50.150">
    <property type="entry name" value="Vaccinia Virus protein VP39"/>
    <property type="match status" value="1"/>
</dbReference>
<reference evidence="4" key="1">
    <citation type="submission" date="2023-07" db="EMBL/GenBank/DDBJ databases">
        <title>Novel species in the genus Lipingzhangella isolated from Sambhar Salt Lake.</title>
        <authorList>
            <person name="Jiya N."/>
            <person name="Kajale S."/>
            <person name="Sharma A."/>
        </authorList>
    </citation>
    <scope>NUCLEOTIDE SEQUENCE [LARGE SCALE GENOMIC DNA]</scope>
    <source>
        <strain evidence="4">LS1_29</strain>
    </source>
</reference>
<evidence type="ECO:0000313" key="3">
    <source>
        <dbReference type="EMBL" id="MDS1269413.1"/>
    </source>
</evidence>
<keyword evidence="1" id="KW-0808">Transferase</keyword>
<evidence type="ECO:0000256" key="1">
    <source>
        <dbReference type="ARBA" id="ARBA00022679"/>
    </source>
</evidence>
<name>A0ABU2H278_9ACTN</name>
<sequence length="261" mass="27806">MGHDDSAVRPRHATSAARTVVLWDDLRDSLLELEREFGTPLVVVDAGGGTGGDAVPLAELGHDVTVVDPSPDSLAALERRANEAGVRVRAVQGETSDLTELVQPAQAHLVLVHNVVEHVEDPDSALRDVVRVLRPGGMVSLVASNALAAVVHRALAGHPEDARRLLSSPDGRWGATDPMPRRFTREQLHGLVAESGLTVLATHGIRVVADLLPGRSFDGEPQTVRELVALEQQAGRQPELSAIATHLHILARRPGTTEAAE</sequence>
<dbReference type="InterPro" id="IPR029063">
    <property type="entry name" value="SAM-dependent_MTases_sf"/>
</dbReference>
<keyword evidence="3" id="KW-0489">Methyltransferase</keyword>
<accession>A0ABU2H278</accession>
<protein>
    <submittedName>
        <fullName evidence="3">Methyltransferase domain-containing protein</fullName>
    </submittedName>
</protein>
<dbReference type="SUPFAM" id="SSF53335">
    <property type="entry name" value="S-adenosyl-L-methionine-dependent methyltransferases"/>
    <property type="match status" value="1"/>
</dbReference>
<gene>
    <name evidence="3" type="ORF">RIF23_03785</name>
</gene>
<dbReference type="Proteomes" id="UP001250214">
    <property type="component" value="Unassembled WGS sequence"/>
</dbReference>
<feature type="domain" description="Methyltransferase type 11" evidence="2">
    <location>
        <begin position="44"/>
        <end position="139"/>
    </location>
</feature>
<keyword evidence="4" id="KW-1185">Reference proteome</keyword>
<evidence type="ECO:0000313" key="4">
    <source>
        <dbReference type="Proteomes" id="UP001250214"/>
    </source>
</evidence>
<dbReference type="RefSeq" id="WP_310910885.1">
    <property type="nucleotide sequence ID" value="NZ_JAVLVT010000001.1"/>
</dbReference>
<organism evidence="3 4">
    <name type="scientific">Lipingzhangella rawalii</name>
    <dbReference type="NCBI Taxonomy" id="2055835"/>
    <lineage>
        <taxon>Bacteria</taxon>
        <taxon>Bacillati</taxon>
        <taxon>Actinomycetota</taxon>
        <taxon>Actinomycetes</taxon>
        <taxon>Streptosporangiales</taxon>
        <taxon>Nocardiopsidaceae</taxon>
        <taxon>Lipingzhangella</taxon>
    </lineage>
</organism>
<proteinExistence type="predicted"/>
<dbReference type="GO" id="GO:0032259">
    <property type="term" value="P:methylation"/>
    <property type="evidence" value="ECO:0007669"/>
    <property type="project" value="UniProtKB-KW"/>
</dbReference>
<dbReference type="PANTHER" id="PTHR43861:SF3">
    <property type="entry name" value="PUTATIVE (AFU_ORTHOLOGUE AFUA_2G14390)-RELATED"/>
    <property type="match status" value="1"/>
</dbReference>
<dbReference type="InterPro" id="IPR013216">
    <property type="entry name" value="Methyltransf_11"/>
</dbReference>
<dbReference type="PANTHER" id="PTHR43861">
    <property type="entry name" value="TRANS-ACONITATE 2-METHYLTRANSFERASE-RELATED"/>
    <property type="match status" value="1"/>
</dbReference>